<gene>
    <name evidence="1" type="ORF">L6164_034388</name>
</gene>
<accession>A0ACB9KUN3</accession>
<organism evidence="1 2">
    <name type="scientific">Bauhinia variegata</name>
    <name type="common">Purple orchid tree</name>
    <name type="synonym">Phanera variegata</name>
    <dbReference type="NCBI Taxonomy" id="167791"/>
    <lineage>
        <taxon>Eukaryota</taxon>
        <taxon>Viridiplantae</taxon>
        <taxon>Streptophyta</taxon>
        <taxon>Embryophyta</taxon>
        <taxon>Tracheophyta</taxon>
        <taxon>Spermatophyta</taxon>
        <taxon>Magnoliopsida</taxon>
        <taxon>eudicotyledons</taxon>
        <taxon>Gunneridae</taxon>
        <taxon>Pentapetalae</taxon>
        <taxon>rosids</taxon>
        <taxon>fabids</taxon>
        <taxon>Fabales</taxon>
        <taxon>Fabaceae</taxon>
        <taxon>Cercidoideae</taxon>
        <taxon>Cercideae</taxon>
        <taxon>Bauhiniinae</taxon>
        <taxon>Bauhinia</taxon>
    </lineage>
</organism>
<keyword evidence="2" id="KW-1185">Reference proteome</keyword>
<name>A0ACB9KUN3_BAUVA</name>
<evidence type="ECO:0000313" key="1">
    <source>
        <dbReference type="EMBL" id="KAI4301072.1"/>
    </source>
</evidence>
<sequence length="190" mass="21085">MSNKEKVKGLFKGLRYISEIFDNEKEQEIEIGFPTDVIHVAHIGCDGPSVNNPSWMNEFKSNPGSASAPLNHNNGDIKKRPDDSVKYVSEDLRSRSTTAKDQPDLPKATRRQSTGGMTDSPAREKSDKPKSSRQRPSKPKDSSDGSRLSRKQVPTDSPQGSESPASSTPDAPKKTRRKKSKDTPDHRDRK</sequence>
<reference evidence="1 2" key="1">
    <citation type="journal article" date="2022" name="DNA Res.">
        <title>Chromosomal-level genome assembly of the orchid tree Bauhinia variegata (Leguminosae; Cercidoideae) supports the allotetraploid origin hypothesis of Bauhinia.</title>
        <authorList>
            <person name="Zhong Y."/>
            <person name="Chen Y."/>
            <person name="Zheng D."/>
            <person name="Pang J."/>
            <person name="Liu Y."/>
            <person name="Luo S."/>
            <person name="Meng S."/>
            <person name="Qian L."/>
            <person name="Wei D."/>
            <person name="Dai S."/>
            <person name="Zhou R."/>
        </authorList>
    </citation>
    <scope>NUCLEOTIDE SEQUENCE [LARGE SCALE GENOMIC DNA]</scope>
    <source>
        <strain evidence="1">BV-YZ2020</strain>
    </source>
</reference>
<dbReference type="Proteomes" id="UP000828941">
    <property type="component" value="Chromosome 13"/>
</dbReference>
<protein>
    <submittedName>
        <fullName evidence="1">Uncharacterized protein</fullName>
    </submittedName>
</protein>
<evidence type="ECO:0000313" key="2">
    <source>
        <dbReference type="Proteomes" id="UP000828941"/>
    </source>
</evidence>
<comment type="caution">
    <text evidence="1">The sequence shown here is derived from an EMBL/GenBank/DDBJ whole genome shotgun (WGS) entry which is preliminary data.</text>
</comment>
<dbReference type="EMBL" id="CM039438">
    <property type="protein sequence ID" value="KAI4301072.1"/>
    <property type="molecule type" value="Genomic_DNA"/>
</dbReference>
<proteinExistence type="predicted"/>